<dbReference type="InterPro" id="IPR002672">
    <property type="entry name" value="Ribosomal_eL28"/>
</dbReference>
<comment type="caution">
    <text evidence="5">The sequence shown here is derived from an EMBL/GenBank/DDBJ whole genome shotgun (WGS) entry which is preliminary data.</text>
</comment>
<evidence type="ECO:0000256" key="1">
    <source>
        <dbReference type="ARBA" id="ARBA00007926"/>
    </source>
</evidence>
<organism evidence="5 6">
    <name type="scientific">Discina gigas</name>
    <dbReference type="NCBI Taxonomy" id="1032678"/>
    <lineage>
        <taxon>Eukaryota</taxon>
        <taxon>Fungi</taxon>
        <taxon>Dikarya</taxon>
        <taxon>Ascomycota</taxon>
        <taxon>Pezizomycotina</taxon>
        <taxon>Pezizomycetes</taxon>
        <taxon>Pezizales</taxon>
        <taxon>Discinaceae</taxon>
        <taxon>Discina</taxon>
    </lineage>
</organism>
<dbReference type="InterPro" id="IPR029004">
    <property type="entry name" value="Ribosomal_eL28/Mak16"/>
</dbReference>
<keyword evidence="6" id="KW-1185">Reference proteome</keyword>
<keyword evidence="2" id="KW-0689">Ribosomal protein</keyword>
<sequence>MSNVNVSSDLLWAITRNHSSFIVKRGVGNERVIFSKEPLNLVNKHSRKHSGLVNEKAVGVLPNEAGGVTVITKKSHEKYGTKPASLYNTVTFSKNKSQRKTYYAVVNTVAKKHYRADLRQACSLLPYLPQ</sequence>
<dbReference type="Gene3D" id="3.30.390.110">
    <property type="match status" value="1"/>
</dbReference>
<comment type="similarity">
    <text evidence="1">Belongs to the eukaryotic ribosomal protein eL28 family.</text>
</comment>
<name>A0ABR3GMR1_9PEZI</name>
<evidence type="ECO:0000259" key="4">
    <source>
        <dbReference type="Pfam" id="PF01778"/>
    </source>
</evidence>
<dbReference type="Pfam" id="PF01778">
    <property type="entry name" value="Ribosomal_L28e"/>
    <property type="match status" value="1"/>
</dbReference>
<feature type="domain" description="Ribosomal eL28/Mak16" evidence="4">
    <location>
        <begin position="10"/>
        <end position="122"/>
    </location>
</feature>
<dbReference type="Proteomes" id="UP001447188">
    <property type="component" value="Unassembled WGS sequence"/>
</dbReference>
<dbReference type="EMBL" id="JBBBZM010000038">
    <property type="protein sequence ID" value="KAL0637209.1"/>
    <property type="molecule type" value="Genomic_DNA"/>
</dbReference>
<evidence type="ECO:0000313" key="6">
    <source>
        <dbReference type="Proteomes" id="UP001447188"/>
    </source>
</evidence>
<evidence type="ECO:0000256" key="2">
    <source>
        <dbReference type="ARBA" id="ARBA00022980"/>
    </source>
</evidence>
<gene>
    <name evidence="5" type="ORF">Q9L58_003859</name>
</gene>
<reference evidence="5 6" key="1">
    <citation type="submission" date="2024-02" db="EMBL/GenBank/DDBJ databases">
        <title>Discinaceae phylogenomics.</title>
        <authorList>
            <person name="Dirks A.C."/>
            <person name="James T.Y."/>
        </authorList>
    </citation>
    <scope>NUCLEOTIDE SEQUENCE [LARGE SCALE GENOMIC DNA]</scope>
    <source>
        <strain evidence="5 6">ACD0624</strain>
    </source>
</reference>
<proteinExistence type="inferred from homology"/>
<accession>A0ABR3GMR1</accession>
<protein>
    <recommendedName>
        <fullName evidence="4">Ribosomal eL28/Mak16 domain-containing protein</fullName>
    </recommendedName>
</protein>
<keyword evidence="3" id="KW-0687">Ribonucleoprotein</keyword>
<evidence type="ECO:0000313" key="5">
    <source>
        <dbReference type="EMBL" id="KAL0637209.1"/>
    </source>
</evidence>
<dbReference type="PANTHER" id="PTHR10544">
    <property type="entry name" value="60S RIBOSOMAL PROTEIN L28"/>
    <property type="match status" value="1"/>
</dbReference>
<evidence type="ECO:0000256" key="3">
    <source>
        <dbReference type="ARBA" id="ARBA00023274"/>
    </source>
</evidence>